<dbReference type="PANTHER" id="PTHR33795">
    <property type="entry name" value="INSERTION ELEMENT IS150 PROTEIN INSJ"/>
    <property type="match status" value="1"/>
</dbReference>
<name>A0A7W1WT14_9BACL</name>
<dbReference type="RefSeq" id="WP_181753052.1">
    <property type="nucleotide sequence ID" value="NZ_JACEIQ010000016.1"/>
</dbReference>
<feature type="coiled-coil region" evidence="1">
    <location>
        <begin position="77"/>
        <end position="104"/>
    </location>
</feature>
<evidence type="ECO:0000313" key="2">
    <source>
        <dbReference type="EMBL" id="MBA4495519.1"/>
    </source>
</evidence>
<keyword evidence="3" id="KW-1185">Reference proteome</keyword>
<dbReference type="GO" id="GO:0006313">
    <property type="term" value="P:DNA transposition"/>
    <property type="evidence" value="ECO:0007669"/>
    <property type="project" value="InterPro"/>
</dbReference>
<dbReference type="GO" id="GO:0003677">
    <property type="term" value="F:DNA binding"/>
    <property type="evidence" value="ECO:0007669"/>
    <property type="project" value="InterPro"/>
</dbReference>
<proteinExistence type="predicted"/>
<dbReference type="Gene3D" id="1.10.10.10">
    <property type="entry name" value="Winged helix-like DNA-binding domain superfamily/Winged helix DNA-binding domain"/>
    <property type="match status" value="1"/>
</dbReference>
<dbReference type="InterPro" id="IPR052057">
    <property type="entry name" value="IS150/IS1296_orfA-like"/>
</dbReference>
<reference evidence="2 3" key="1">
    <citation type="submission" date="2020-07" db="EMBL/GenBank/DDBJ databases">
        <authorList>
            <person name="Feng H."/>
        </authorList>
    </citation>
    <scope>NUCLEOTIDE SEQUENCE [LARGE SCALE GENOMIC DNA]</scope>
    <source>
        <strain evidence="3">s-10</strain>
    </source>
</reference>
<keyword evidence="1" id="KW-0175">Coiled coil</keyword>
<organism evidence="2 3">
    <name type="scientific">Paenactinomyces guangxiensis</name>
    <dbReference type="NCBI Taxonomy" id="1490290"/>
    <lineage>
        <taxon>Bacteria</taxon>
        <taxon>Bacillati</taxon>
        <taxon>Bacillota</taxon>
        <taxon>Bacilli</taxon>
        <taxon>Bacillales</taxon>
        <taxon>Thermoactinomycetaceae</taxon>
        <taxon>Paenactinomyces</taxon>
    </lineage>
</organism>
<protein>
    <submittedName>
        <fullName evidence="2">Transposase</fullName>
    </submittedName>
</protein>
<dbReference type="SUPFAM" id="SSF46689">
    <property type="entry name" value="Homeodomain-like"/>
    <property type="match status" value="1"/>
</dbReference>
<gene>
    <name evidence="2" type="ORF">H1191_14540</name>
</gene>
<dbReference type="AlphaFoldDB" id="A0A7W1WT14"/>
<evidence type="ECO:0000256" key="1">
    <source>
        <dbReference type="SAM" id="Coils"/>
    </source>
</evidence>
<comment type="caution">
    <text evidence="2">The sequence shown here is derived from an EMBL/GenBank/DDBJ whole genome shotgun (WGS) entry which is preliminary data.</text>
</comment>
<dbReference type="GO" id="GO:0004803">
    <property type="term" value="F:transposase activity"/>
    <property type="evidence" value="ECO:0007669"/>
    <property type="project" value="InterPro"/>
</dbReference>
<dbReference type="PANTHER" id="PTHR33795:SF1">
    <property type="entry name" value="INSERTION ELEMENT IS150 PROTEIN INSJ"/>
    <property type="match status" value="1"/>
</dbReference>
<evidence type="ECO:0000313" key="3">
    <source>
        <dbReference type="Proteomes" id="UP000535491"/>
    </source>
</evidence>
<dbReference type="InterPro" id="IPR009057">
    <property type="entry name" value="Homeodomain-like_sf"/>
</dbReference>
<dbReference type="EMBL" id="JACEIQ010000016">
    <property type="protein sequence ID" value="MBA4495519.1"/>
    <property type="molecule type" value="Genomic_DNA"/>
</dbReference>
<dbReference type="InterPro" id="IPR036388">
    <property type="entry name" value="WH-like_DNA-bd_sf"/>
</dbReference>
<dbReference type="Proteomes" id="UP000535491">
    <property type="component" value="Unassembled WGS sequence"/>
</dbReference>
<sequence length="115" mass="13418">MSKKGSRHRKHSQEFKVQIVEEHLIEGISVNVLAVEHQLEPRLIRNWRTIYLEQGAEGLKPKAKGRPKGTLGMGRPKTNFSSELERLKYENAKLRLENLRLKKLQEFLRGDAKFK</sequence>
<accession>A0A7W1WT14</accession>
<dbReference type="InterPro" id="IPR002514">
    <property type="entry name" value="Transposase_8"/>
</dbReference>
<dbReference type="Pfam" id="PF01527">
    <property type="entry name" value="HTH_Tnp_1"/>
    <property type="match status" value="1"/>
</dbReference>